<dbReference type="InterPro" id="IPR029044">
    <property type="entry name" value="Nucleotide-diphossugar_trans"/>
</dbReference>
<evidence type="ECO:0000313" key="4">
    <source>
        <dbReference type="EMBL" id="MPN21735.1"/>
    </source>
</evidence>
<proteinExistence type="inferred from homology"/>
<gene>
    <name evidence="4" type="ORF">SDC9_169115</name>
</gene>
<dbReference type="Gene3D" id="3.90.550.10">
    <property type="entry name" value="Spore Coat Polysaccharide Biosynthesis Protein SpsA, Chain A"/>
    <property type="match status" value="1"/>
</dbReference>
<keyword evidence="2" id="KW-0328">Glycosyltransferase</keyword>
<evidence type="ECO:0000256" key="3">
    <source>
        <dbReference type="ARBA" id="ARBA00022679"/>
    </source>
</evidence>
<dbReference type="EMBL" id="VSSQ01069788">
    <property type="protein sequence ID" value="MPN21735.1"/>
    <property type="molecule type" value="Genomic_DNA"/>
</dbReference>
<dbReference type="SUPFAM" id="SSF53448">
    <property type="entry name" value="Nucleotide-diphospho-sugar transferases"/>
    <property type="match status" value="1"/>
</dbReference>
<reference evidence="4" key="1">
    <citation type="submission" date="2019-08" db="EMBL/GenBank/DDBJ databases">
        <authorList>
            <person name="Kucharzyk K."/>
            <person name="Murdoch R.W."/>
            <person name="Higgins S."/>
            <person name="Loffler F."/>
        </authorList>
    </citation>
    <scope>NUCLEOTIDE SEQUENCE</scope>
</reference>
<evidence type="ECO:0008006" key="5">
    <source>
        <dbReference type="Google" id="ProtNLM"/>
    </source>
</evidence>
<comment type="caution">
    <text evidence="4">The sequence shown here is derived from an EMBL/GenBank/DDBJ whole genome shotgun (WGS) entry which is preliminary data.</text>
</comment>
<protein>
    <recommendedName>
        <fullName evidence="5">Glycosyltransferase 2-like domain-containing protein</fullName>
    </recommendedName>
</protein>
<dbReference type="PANTHER" id="PTHR43179">
    <property type="entry name" value="RHAMNOSYLTRANSFERASE WBBL"/>
    <property type="match status" value="1"/>
</dbReference>
<evidence type="ECO:0000256" key="2">
    <source>
        <dbReference type="ARBA" id="ARBA00022676"/>
    </source>
</evidence>
<sequence length="191" mass="21980">MDPKIGGASPKILFNDAHGYIQFAGYTPLSEITIRNQTIGFDEPDNGQYDTLSRTLYLHGAAMLVKREVIEKVGLMPECYFLYYEELDWSTQITKAGYELVYEPRACIYHNESSSTGKESPLKIYYLTRNRLLYTQRNRTGKNRILSIAYQVLIAYPKDVLKFVIRLKISLAKACIKGCIDFFRIQNVKPN</sequence>
<keyword evidence="3" id="KW-0808">Transferase</keyword>
<evidence type="ECO:0000256" key="1">
    <source>
        <dbReference type="ARBA" id="ARBA00006739"/>
    </source>
</evidence>
<comment type="similarity">
    <text evidence="1">Belongs to the glycosyltransferase 2 family.</text>
</comment>
<name>A0A645G518_9ZZZZ</name>
<dbReference type="PANTHER" id="PTHR43179:SF12">
    <property type="entry name" value="GALACTOFURANOSYLTRANSFERASE GLFT2"/>
    <property type="match status" value="1"/>
</dbReference>
<accession>A0A645G518</accession>
<organism evidence="4">
    <name type="scientific">bioreactor metagenome</name>
    <dbReference type="NCBI Taxonomy" id="1076179"/>
    <lineage>
        <taxon>unclassified sequences</taxon>
        <taxon>metagenomes</taxon>
        <taxon>ecological metagenomes</taxon>
    </lineage>
</organism>
<dbReference type="AlphaFoldDB" id="A0A645G518"/>
<dbReference type="GO" id="GO:0016757">
    <property type="term" value="F:glycosyltransferase activity"/>
    <property type="evidence" value="ECO:0007669"/>
    <property type="project" value="UniProtKB-KW"/>
</dbReference>